<feature type="transmembrane region" description="Helical" evidence="1">
    <location>
        <begin position="108"/>
        <end position="127"/>
    </location>
</feature>
<dbReference type="KEGG" id="hcu:MUN79_24745"/>
<dbReference type="AlphaFoldDB" id="A0A8T9Q2L3"/>
<accession>A0A8T9Q2L3</accession>
<dbReference type="EMBL" id="CP095046">
    <property type="protein sequence ID" value="UOQ71774.1"/>
    <property type="molecule type" value="Genomic_DNA"/>
</dbReference>
<organism evidence="2 3">
    <name type="scientific">Hymenobacter cellulosilyticus</name>
    <dbReference type="NCBI Taxonomy" id="2932248"/>
    <lineage>
        <taxon>Bacteria</taxon>
        <taxon>Pseudomonadati</taxon>
        <taxon>Bacteroidota</taxon>
        <taxon>Cytophagia</taxon>
        <taxon>Cytophagales</taxon>
        <taxon>Hymenobacteraceae</taxon>
        <taxon>Hymenobacter</taxon>
    </lineage>
</organism>
<evidence type="ECO:0000313" key="3">
    <source>
        <dbReference type="Proteomes" id="UP000831796"/>
    </source>
</evidence>
<feature type="transmembrane region" description="Helical" evidence="1">
    <location>
        <begin position="216"/>
        <end position="238"/>
    </location>
</feature>
<keyword evidence="1" id="KW-0472">Membrane</keyword>
<dbReference type="RefSeq" id="WP_244675177.1">
    <property type="nucleotide sequence ID" value="NZ_CP095046.1"/>
</dbReference>
<reference evidence="2" key="1">
    <citation type="submission" date="2022-04" db="EMBL/GenBank/DDBJ databases">
        <title>Hymenobacter sp. isolated from the air.</title>
        <authorList>
            <person name="Won M."/>
            <person name="Lee C.-M."/>
            <person name="Woen H.-Y."/>
            <person name="Kwon S.-W."/>
        </authorList>
    </citation>
    <scope>NUCLEOTIDE SEQUENCE</scope>
    <source>
        <strain evidence="2">5116S-3</strain>
    </source>
</reference>
<name>A0A8T9Q2L3_9BACT</name>
<dbReference type="Pfam" id="PF12412">
    <property type="entry name" value="DUF3667"/>
    <property type="match status" value="1"/>
</dbReference>
<evidence type="ECO:0000313" key="2">
    <source>
        <dbReference type="EMBL" id="UOQ71774.1"/>
    </source>
</evidence>
<protein>
    <submittedName>
        <fullName evidence="2">DUF3667 domain-containing protein</fullName>
    </submittedName>
</protein>
<feature type="transmembrane region" description="Helical" evidence="1">
    <location>
        <begin position="250"/>
        <end position="273"/>
    </location>
</feature>
<keyword evidence="1" id="KW-1133">Transmembrane helix</keyword>
<sequence>MEATSTFAIDLALAGSGHGATGGHVPGHGPATCLNCGTHVPERFCGHCGQDAHHTHRLNLAHMLHEIPHSIWHVDKGIQHSIWNILRRPGTTIRSYLAGQRKYHFPPLSLLLLVTGTYAFLFAVLHIDIVPPRDPAMPEAVWLAQKDAASFMAKYMSWVYVGLVPLIAIFARLFLRRGGYNYAECLVIVAFITAICNFLTLLTFPIVYFYSGTPQVQLVSYVVSALSLGYATWAYGAMLAHTGMSLAGRLLRGFFPFLLGIMLPSMLMGYIMMSRQPDAVKKEYGQYLLRKQQAKAAPAPARP</sequence>
<proteinExistence type="predicted"/>
<feature type="transmembrane region" description="Helical" evidence="1">
    <location>
        <begin position="155"/>
        <end position="175"/>
    </location>
</feature>
<feature type="transmembrane region" description="Helical" evidence="1">
    <location>
        <begin position="187"/>
        <end position="210"/>
    </location>
</feature>
<keyword evidence="1" id="KW-0812">Transmembrane</keyword>
<dbReference type="InterPro" id="IPR022134">
    <property type="entry name" value="DUF3667"/>
</dbReference>
<dbReference type="Proteomes" id="UP000831796">
    <property type="component" value="Chromosome"/>
</dbReference>
<keyword evidence="3" id="KW-1185">Reference proteome</keyword>
<gene>
    <name evidence="2" type="ORF">MUN79_24745</name>
</gene>
<evidence type="ECO:0000256" key="1">
    <source>
        <dbReference type="SAM" id="Phobius"/>
    </source>
</evidence>